<protein>
    <submittedName>
        <fullName evidence="1">Uncharacterized protein</fullName>
    </submittedName>
</protein>
<accession>A0A839UIH4</accession>
<evidence type="ECO:0000313" key="1">
    <source>
        <dbReference type="EMBL" id="MBB3149594.1"/>
    </source>
</evidence>
<evidence type="ECO:0000313" key="2">
    <source>
        <dbReference type="Proteomes" id="UP000554520"/>
    </source>
</evidence>
<keyword evidence="2" id="KW-1185">Reference proteome</keyword>
<comment type="caution">
    <text evidence="1">The sequence shown here is derived from an EMBL/GenBank/DDBJ whole genome shotgun (WGS) entry which is preliminary data.</text>
</comment>
<sequence length="85" mass="9814">MPRHFRNIIYYSEDWDVMESALLKATRKLHRAQDHEDTDRLARRVMTLFDQGLRDAEIIARAAANQEMLIANIASLRGAARPLHA</sequence>
<reference evidence="1 2" key="1">
    <citation type="submission" date="2020-08" db="EMBL/GenBank/DDBJ databases">
        <title>Genomic Encyclopedia of Type Strains, Phase III (KMG-III): the genomes of soil and plant-associated and newly described type strains.</title>
        <authorList>
            <person name="Whitman W."/>
        </authorList>
    </citation>
    <scope>NUCLEOTIDE SEQUENCE [LARGE SCALE GENOMIC DNA]</scope>
    <source>
        <strain evidence="1 2">CECT 7015</strain>
    </source>
</reference>
<proteinExistence type="predicted"/>
<dbReference type="Proteomes" id="UP000554520">
    <property type="component" value="Unassembled WGS sequence"/>
</dbReference>
<organism evidence="1 2">
    <name type="scientific">Phyllobacterium trifolii</name>
    <dbReference type="NCBI Taxonomy" id="300193"/>
    <lineage>
        <taxon>Bacteria</taxon>
        <taxon>Pseudomonadati</taxon>
        <taxon>Pseudomonadota</taxon>
        <taxon>Alphaproteobacteria</taxon>
        <taxon>Hyphomicrobiales</taxon>
        <taxon>Phyllobacteriaceae</taxon>
        <taxon>Phyllobacterium</taxon>
    </lineage>
</organism>
<dbReference type="EMBL" id="JACHXN010000036">
    <property type="protein sequence ID" value="MBB3149594.1"/>
    <property type="molecule type" value="Genomic_DNA"/>
</dbReference>
<dbReference type="AlphaFoldDB" id="A0A839UIH4"/>
<gene>
    <name evidence="1" type="ORF">FHS21_006048</name>
</gene>
<dbReference type="RefSeq" id="WP_183665464.1">
    <property type="nucleotide sequence ID" value="NZ_JACHXN010000036.1"/>
</dbReference>
<name>A0A839UIH4_9HYPH</name>